<evidence type="ECO:0000256" key="1">
    <source>
        <dbReference type="ARBA" id="ARBA00003020"/>
    </source>
</evidence>
<name>A0ABX0VGV8_9ENTR</name>
<feature type="compositionally biased region" description="Polar residues" evidence="8">
    <location>
        <begin position="1"/>
        <end position="16"/>
    </location>
</feature>
<comment type="similarity">
    <text evidence="2">Belongs to the HisL family.</text>
</comment>
<reference evidence="9 10" key="1">
    <citation type="journal article" date="2020" name="Microorganisms">
        <title>Polyphasic Characterisation of Cedecea colo sp. nov., a New Enteric Bacterium Isolated from the Koala Hindgut.</title>
        <authorList>
            <person name="Boath J.M."/>
            <person name="Dakhal S."/>
            <person name="Van T.T.H."/>
            <person name="Moore R.J."/>
            <person name="Dekiwadia C."/>
            <person name="Macreadie I.G."/>
        </authorList>
    </citation>
    <scope>NUCLEOTIDE SEQUENCE [LARGE SCALE GENOMIC DNA]</scope>
    <source>
        <strain evidence="9 10">ZA</strain>
    </source>
</reference>
<feature type="region of interest" description="Disordered" evidence="8">
    <location>
        <begin position="1"/>
        <end position="25"/>
    </location>
</feature>
<evidence type="ECO:0000313" key="10">
    <source>
        <dbReference type="Proteomes" id="UP000697927"/>
    </source>
</evidence>
<keyword evidence="4" id="KW-0028">Amino-acid biosynthesis</keyword>
<evidence type="ECO:0000256" key="3">
    <source>
        <dbReference type="ARBA" id="ARBA00021535"/>
    </source>
</evidence>
<evidence type="ECO:0000256" key="7">
    <source>
        <dbReference type="ARBA" id="ARBA00032226"/>
    </source>
</evidence>
<evidence type="ECO:0000313" key="9">
    <source>
        <dbReference type="EMBL" id="NIY46221.1"/>
    </source>
</evidence>
<dbReference type="Proteomes" id="UP000697927">
    <property type="component" value="Unassembled WGS sequence"/>
</dbReference>
<evidence type="ECO:0000256" key="2">
    <source>
        <dbReference type="ARBA" id="ARBA00005394"/>
    </source>
</evidence>
<keyword evidence="10" id="KW-1185">Reference proteome</keyword>
<comment type="caution">
    <text evidence="9">The sequence shown here is derived from an EMBL/GenBank/DDBJ whole genome shotgun (WGS) entry which is preliminary data.</text>
</comment>
<evidence type="ECO:0000256" key="6">
    <source>
        <dbReference type="ARBA" id="ARBA00023102"/>
    </source>
</evidence>
<accession>A0ABX0VGV8</accession>
<comment type="function">
    <text evidence="1">This protein is involved in the attenuation mechanism for the control of the expression of the his operon structural genes.</text>
</comment>
<evidence type="ECO:0000256" key="4">
    <source>
        <dbReference type="ARBA" id="ARBA00022605"/>
    </source>
</evidence>
<dbReference type="InterPro" id="IPR012565">
    <property type="entry name" value="His_leader"/>
</dbReference>
<evidence type="ECO:0000256" key="5">
    <source>
        <dbReference type="ARBA" id="ARBA00022623"/>
    </source>
</evidence>
<sequence length="25" mass="3095">MNNHSYENFMTRVQTTSHHHHHHPD</sequence>
<organism evidence="9 10">
    <name type="scientific">Cedecea colo</name>
    <dbReference type="NCBI Taxonomy" id="2552946"/>
    <lineage>
        <taxon>Bacteria</taxon>
        <taxon>Pseudomonadati</taxon>
        <taxon>Pseudomonadota</taxon>
        <taxon>Gammaproteobacteria</taxon>
        <taxon>Enterobacterales</taxon>
        <taxon>Enterobacteriaceae</taxon>
        <taxon>Cedecea</taxon>
    </lineage>
</organism>
<dbReference type="Pfam" id="PF08047">
    <property type="entry name" value="His_leader"/>
    <property type="match status" value="1"/>
</dbReference>
<keyword evidence="5" id="KW-0428">Leader peptide</keyword>
<evidence type="ECO:0000256" key="8">
    <source>
        <dbReference type="SAM" id="MobiDB-lite"/>
    </source>
</evidence>
<protein>
    <recommendedName>
        <fullName evidence="3">his operon leader peptide</fullName>
    </recommendedName>
    <alternativeName>
        <fullName evidence="7">his operon attenuator peptide</fullName>
    </alternativeName>
</protein>
<dbReference type="EMBL" id="SOYS01000001">
    <property type="protein sequence ID" value="NIY46221.1"/>
    <property type="molecule type" value="Genomic_DNA"/>
</dbReference>
<gene>
    <name evidence="9" type="ORF">E2L00_01425</name>
</gene>
<keyword evidence="6" id="KW-0368">Histidine biosynthesis</keyword>
<proteinExistence type="inferred from homology"/>